<evidence type="ECO:0000256" key="1">
    <source>
        <dbReference type="SAM" id="Phobius"/>
    </source>
</evidence>
<organism evidence="2 3">
    <name type="scientific">Brevundimonas naejangsanensis</name>
    <dbReference type="NCBI Taxonomy" id="588932"/>
    <lineage>
        <taxon>Bacteria</taxon>
        <taxon>Pseudomonadati</taxon>
        <taxon>Pseudomonadota</taxon>
        <taxon>Alphaproteobacteria</taxon>
        <taxon>Caulobacterales</taxon>
        <taxon>Caulobacteraceae</taxon>
        <taxon>Brevundimonas</taxon>
    </lineage>
</organism>
<feature type="transmembrane region" description="Helical" evidence="1">
    <location>
        <begin position="6"/>
        <end position="26"/>
    </location>
</feature>
<sequence>MPMPLIDLILLLLLAGNLIAFLLFWLDKERARAGGWRISESALLLAVLYGGFGAWMGQQFLRHKTRKEPFRSWLGVLLTIYVLCLLAAAAYVVLPGLAAWRL</sequence>
<proteinExistence type="predicted"/>
<keyword evidence="1" id="KW-0472">Membrane</keyword>
<protein>
    <submittedName>
        <fullName evidence="2">DUF1294 domain-containing protein</fullName>
    </submittedName>
</protein>
<dbReference type="RefSeq" id="WP_121482180.1">
    <property type="nucleotide sequence ID" value="NZ_CP032707.1"/>
</dbReference>
<dbReference type="AlphaFoldDB" id="A0A494RM25"/>
<name>A0A494RM25_9CAUL</name>
<dbReference type="Proteomes" id="UP000276984">
    <property type="component" value="Chromosome"/>
</dbReference>
<dbReference type="Pfam" id="PF06961">
    <property type="entry name" value="DUF1294"/>
    <property type="match status" value="1"/>
</dbReference>
<feature type="transmembrane region" description="Helical" evidence="1">
    <location>
        <begin position="76"/>
        <end position="100"/>
    </location>
</feature>
<accession>A0A494RM25</accession>
<reference evidence="2 3" key="1">
    <citation type="submission" date="2018-10" db="EMBL/GenBank/DDBJ databases">
        <title>Complete genome sequence of Brevundimonas naejangsanensis BRV3.</title>
        <authorList>
            <person name="Berrios L."/>
            <person name="Ely B."/>
        </authorList>
    </citation>
    <scope>NUCLEOTIDE SEQUENCE [LARGE SCALE GENOMIC DNA]</scope>
    <source>
        <strain evidence="2 3">BRV3</strain>
    </source>
</reference>
<keyword evidence="1" id="KW-1133">Transmembrane helix</keyword>
<keyword evidence="1" id="KW-0812">Transmembrane</keyword>
<gene>
    <name evidence="2" type="ORF">D8I30_07440</name>
</gene>
<keyword evidence="3" id="KW-1185">Reference proteome</keyword>
<evidence type="ECO:0000313" key="2">
    <source>
        <dbReference type="EMBL" id="AYG95032.1"/>
    </source>
</evidence>
<dbReference type="EMBL" id="CP032707">
    <property type="protein sequence ID" value="AYG95032.1"/>
    <property type="molecule type" value="Genomic_DNA"/>
</dbReference>
<evidence type="ECO:0000313" key="3">
    <source>
        <dbReference type="Proteomes" id="UP000276984"/>
    </source>
</evidence>
<dbReference type="InterPro" id="IPR010718">
    <property type="entry name" value="DUF1294"/>
</dbReference>
<dbReference type="OrthoDB" id="72963at2"/>
<feature type="transmembrane region" description="Helical" evidence="1">
    <location>
        <begin position="38"/>
        <end position="56"/>
    </location>
</feature>